<evidence type="ECO:0000313" key="2">
    <source>
        <dbReference type="EMBL" id="TDR84563.1"/>
    </source>
</evidence>
<accession>A0A4R7BI10</accession>
<comment type="caution">
    <text evidence="2">The sequence shown here is derived from an EMBL/GenBank/DDBJ whole genome shotgun (WGS) entry which is preliminary data.</text>
</comment>
<keyword evidence="3" id="KW-1185">Reference proteome</keyword>
<dbReference type="OrthoDB" id="8451754at2"/>
<evidence type="ECO:0000256" key="1">
    <source>
        <dbReference type="SAM" id="MobiDB-lite"/>
    </source>
</evidence>
<feature type="region of interest" description="Disordered" evidence="1">
    <location>
        <begin position="103"/>
        <end position="155"/>
    </location>
</feature>
<evidence type="ECO:0000313" key="3">
    <source>
        <dbReference type="Proteomes" id="UP000295122"/>
    </source>
</evidence>
<organism evidence="2 3">
    <name type="scientific">Enterovirga rhinocerotis</name>
    <dbReference type="NCBI Taxonomy" id="1339210"/>
    <lineage>
        <taxon>Bacteria</taxon>
        <taxon>Pseudomonadati</taxon>
        <taxon>Pseudomonadota</taxon>
        <taxon>Alphaproteobacteria</taxon>
        <taxon>Hyphomicrobiales</taxon>
        <taxon>Methylobacteriaceae</taxon>
        <taxon>Enterovirga</taxon>
    </lineage>
</organism>
<reference evidence="2 3" key="1">
    <citation type="submission" date="2019-03" db="EMBL/GenBank/DDBJ databases">
        <title>Genomic Encyclopedia of Type Strains, Phase IV (KMG-IV): sequencing the most valuable type-strain genomes for metagenomic binning, comparative biology and taxonomic classification.</title>
        <authorList>
            <person name="Goeker M."/>
        </authorList>
    </citation>
    <scope>NUCLEOTIDE SEQUENCE [LARGE SCALE GENOMIC DNA]</scope>
    <source>
        <strain evidence="2 3">DSM 25903</strain>
    </source>
</reference>
<proteinExistence type="predicted"/>
<gene>
    <name evidence="2" type="ORF">EV668_4924</name>
</gene>
<dbReference type="RefSeq" id="WP_133775169.1">
    <property type="nucleotide sequence ID" value="NZ_SNZR01000019.1"/>
</dbReference>
<dbReference type="EMBL" id="SNZR01000019">
    <property type="protein sequence ID" value="TDR84563.1"/>
    <property type="molecule type" value="Genomic_DNA"/>
</dbReference>
<name>A0A4R7BI10_9HYPH</name>
<sequence>MTRLSLWLDELGRATAAAETAEQDYRADFARRVAALAEERAVAYRRANLVRAVAEAVAGAEDEQAAVAHGLAVLRTRLGWSSDSEARTEILSRFAPVCAAAFSARDPSPSGEGESAPADRGGVTPQPGFPHPGSPPEQVRGRLGPPLQGGIGDDEFMADPATALAAFESWYLSARGTPFWLLFENVMPETPLVDF</sequence>
<dbReference type="AlphaFoldDB" id="A0A4R7BI10"/>
<protein>
    <submittedName>
        <fullName evidence="2">Uncharacterized protein</fullName>
    </submittedName>
</protein>
<dbReference type="Proteomes" id="UP000295122">
    <property type="component" value="Unassembled WGS sequence"/>
</dbReference>